<accession>A0A2U3APZ1</accession>
<evidence type="ECO:0000313" key="9">
    <source>
        <dbReference type="Proteomes" id="UP000245938"/>
    </source>
</evidence>
<evidence type="ECO:0000256" key="3">
    <source>
        <dbReference type="ARBA" id="ARBA00022692"/>
    </source>
</evidence>
<comment type="similarity">
    <text evidence="6">Belongs to the TVP38/TMEM64 family.</text>
</comment>
<feature type="transmembrane region" description="Helical" evidence="6">
    <location>
        <begin position="191"/>
        <end position="207"/>
    </location>
</feature>
<feature type="domain" description="VTT" evidence="7">
    <location>
        <begin position="68"/>
        <end position="177"/>
    </location>
</feature>
<feature type="transmembrane region" description="Helical" evidence="6">
    <location>
        <begin position="12"/>
        <end position="29"/>
    </location>
</feature>
<dbReference type="InterPro" id="IPR015414">
    <property type="entry name" value="TMEM64"/>
</dbReference>
<evidence type="ECO:0000256" key="6">
    <source>
        <dbReference type="RuleBase" id="RU366058"/>
    </source>
</evidence>
<keyword evidence="9" id="KW-1185">Reference proteome</keyword>
<dbReference type="GO" id="GO:0005886">
    <property type="term" value="C:plasma membrane"/>
    <property type="evidence" value="ECO:0007669"/>
    <property type="project" value="UniProtKB-SubCell"/>
</dbReference>
<keyword evidence="3 6" id="KW-0812">Transmembrane</keyword>
<dbReference type="AlphaFoldDB" id="A0A2U3APZ1"/>
<gene>
    <name evidence="8" type="ORF">DEX24_01805</name>
</gene>
<keyword evidence="4 6" id="KW-1133">Transmembrane helix</keyword>
<feature type="transmembrane region" description="Helical" evidence="6">
    <location>
        <begin position="85"/>
        <end position="108"/>
    </location>
</feature>
<evidence type="ECO:0000259" key="7">
    <source>
        <dbReference type="Pfam" id="PF09335"/>
    </source>
</evidence>
<organism evidence="8 9">
    <name type="scientific">Kurthia sibirica</name>
    <dbReference type="NCBI Taxonomy" id="202750"/>
    <lineage>
        <taxon>Bacteria</taxon>
        <taxon>Bacillati</taxon>
        <taxon>Bacillota</taxon>
        <taxon>Bacilli</taxon>
        <taxon>Bacillales</taxon>
        <taxon>Caryophanaceae</taxon>
        <taxon>Kurthia</taxon>
    </lineage>
</organism>
<evidence type="ECO:0000313" key="8">
    <source>
        <dbReference type="EMBL" id="PWI26525.1"/>
    </source>
</evidence>
<dbReference type="OrthoDB" id="9812980at2"/>
<dbReference type="PANTHER" id="PTHR12677">
    <property type="entry name" value="GOLGI APPARATUS MEMBRANE PROTEIN TVP38-RELATED"/>
    <property type="match status" value="1"/>
</dbReference>
<sequence length="217" mass="24384">MNRKKLTIRATAYLAIVLTIFFIIYRSGIDVSDLSPDMITHLAHNNILIVFAIMLVIMILQNLFTFIPLVLVITINISLFGFWPGYFLSALCSVIGSTLIFLSIRYIFPNAFAKTKLHKYEEKIKKNGFMFVFLGRILPFMPTNLINIVSGLSSIKLSHFVVATTCGNLIYGLVLSSASFSIIALFIHNPLIVAILAITLIAIYFMVKKRKKSLKSI</sequence>
<dbReference type="RefSeq" id="WP_109304696.1">
    <property type="nucleotide sequence ID" value="NZ_BJUF01000002.1"/>
</dbReference>
<dbReference type="EMBL" id="QFVR01000002">
    <property type="protein sequence ID" value="PWI26525.1"/>
    <property type="molecule type" value="Genomic_DNA"/>
</dbReference>
<feature type="transmembrane region" description="Helical" evidence="6">
    <location>
        <begin position="128"/>
        <end position="148"/>
    </location>
</feature>
<evidence type="ECO:0000256" key="2">
    <source>
        <dbReference type="ARBA" id="ARBA00022475"/>
    </source>
</evidence>
<dbReference type="Pfam" id="PF09335">
    <property type="entry name" value="VTT_dom"/>
    <property type="match status" value="1"/>
</dbReference>
<dbReference type="InterPro" id="IPR032816">
    <property type="entry name" value="VTT_dom"/>
</dbReference>
<keyword evidence="5 6" id="KW-0472">Membrane</keyword>
<evidence type="ECO:0000256" key="1">
    <source>
        <dbReference type="ARBA" id="ARBA00004651"/>
    </source>
</evidence>
<dbReference type="Proteomes" id="UP000245938">
    <property type="component" value="Unassembled WGS sequence"/>
</dbReference>
<name>A0A2U3APZ1_9BACL</name>
<comment type="subcellular location">
    <subcellularLocation>
        <location evidence="1 6">Cell membrane</location>
        <topology evidence="1 6">Multi-pass membrane protein</topology>
    </subcellularLocation>
</comment>
<protein>
    <recommendedName>
        <fullName evidence="6">TVP38/TMEM64 family membrane protein</fullName>
    </recommendedName>
</protein>
<evidence type="ECO:0000256" key="4">
    <source>
        <dbReference type="ARBA" id="ARBA00022989"/>
    </source>
</evidence>
<feature type="transmembrane region" description="Helical" evidence="6">
    <location>
        <begin position="49"/>
        <end position="73"/>
    </location>
</feature>
<feature type="transmembrane region" description="Helical" evidence="6">
    <location>
        <begin position="160"/>
        <end position="185"/>
    </location>
</feature>
<keyword evidence="2 6" id="KW-1003">Cell membrane</keyword>
<comment type="caution">
    <text evidence="8">The sequence shown here is derived from an EMBL/GenBank/DDBJ whole genome shotgun (WGS) entry which is preliminary data.</text>
</comment>
<evidence type="ECO:0000256" key="5">
    <source>
        <dbReference type="ARBA" id="ARBA00023136"/>
    </source>
</evidence>
<proteinExistence type="inferred from homology"/>
<reference evidence="8 9" key="1">
    <citation type="submission" date="2018-05" db="EMBL/GenBank/DDBJ databases">
        <title>Kurthia sibirica genome sequence.</title>
        <authorList>
            <person name="Maclea K.S."/>
            <person name="Goen A.E."/>
        </authorList>
    </citation>
    <scope>NUCLEOTIDE SEQUENCE [LARGE SCALE GENOMIC DNA]</scope>
    <source>
        <strain evidence="8 9">ATCC 49154</strain>
    </source>
</reference>
<dbReference type="PANTHER" id="PTHR12677:SF55">
    <property type="entry name" value="UNDECAPRENYL PHOSPHATE TRANSPORTER SAOUHSC_00901-RELATED"/>
    <property type="match status" value="1"/>
</dbReference>